<dbReference type="Proteomes" id="UP000516160">
    <property type="component" value="Chromosome"/>
</dbReference>
<name>A0A7G9WAZ6_ALKCA</name>
<evidence type="ECO:0000313" key="3">
    <source>
        <dbReference type="Proteomes" id="UP000516160"/>
    </source>
</evidence>
<dbReference type="GO" id="GO:0016740">
    <property type="term" value="F:transferase activity"/>
    <property type="evidence" value="ECO:0007669"/>
    <property type="project" value="TreeGrafter"/>
</dbReference>
<dbReference type="InterPro" id="IPR036866">
    <property type="entry name" value="RibonucZ/Hydroxyglut_hydro"/>
</dbReference>
<dbReference type="CDD" id="cd07713">
    <property type="entry name" value="DHPS-like_MBL-fold"/>
    <property type="match status" value="1"/>
</dbReference>
<organism evidence="2 3">
    <name type="scientific">Alkalicella caledoniensis</name>
    <dbReference type="NCBI Taxonomy" id="2731377"/>
    <lineage>
        <taxon>Bacteria</taxon>
        <taxon>Bacillati</taxon>
        <taxon>Bacillota</taxon>
        <taxon>Clostridia</taxon>
        <taxon>Eubacteriales</taxon>
        <taxon>Proteinivoracaceae</taxon>
        <taxon>Alkalicella</taxon>
    </lineage>
</organism>
<proteinExistence type="predicted"/>
<gene>
    <name evidence="2" type="ORF">HYG86_14320</name>
</gene>
<dbReference type="SUPFAM" id="SSF56281">
    <property type="entry name" value="Metallo-hydrolase/oxidoreductase"/>
    <property type="match status" value="1"/>
</dbReference>
<protein>
    <submittedName>
        <fullName evidence="2">MBL fold metallo-hydrolase</fullName>
    </submittedName>
</protein>
<dbReference type="Gene3D" id="3.60.15.10">
    <property type="entry name" value="Ribonuclease Z/Hydroxyacylglutathione hydrolase-like"/>
    <property type="match status" value="1"/>
</dbReference>
<dbReference type="KEGG" id="acae:HYG86_14320"/>
<dbReference type="SMART" id="SM00849">
    <property type="entry name" value="Lactamase_B"/>
    <property type="match status" value="1"/>
</dbReference>
<keyword evidence="2" id="KW-0378">Hydrolase</keyword>
<dbReference type="Pfam" id="PF00753">
    <property type="entry name" value="Lactamase_B"/>
    <property type="match status" value="1"/>
</dbReference>
<dbReference type="InterPro" id="IPR052926">
    <property type="entry name" value="Metallo-beta-lactamase_dom"/>
</dbReference>
<dbReference type="PANTHER" id="PTHR13754">
    <property type="entry name" value="METALLO-BETA-LACTAMASE SUPERFAMILY PROTEIN"/>
    <property type="match status" value="1"/>
</dbReference>
<dbReference type="InterPro" id="IPR001279">
    <property type="entry name" value="Metallo-B-lactamas"/>
</dbReference>
<evidence type="ECO:0000259" key="1">
    <source>
        <dbReference type="SMART" id="SM00849"/>
    </source>
</evidence>
<evidence type="ECO:0000313" key="2">
    <source>
        <dbReference type="EMBL" id="QNO15858.1"/>
    </source>
</evidence>
<accession>A0A7G9WAZ6</accession>
<dbReference type="GO" id="GO:0016787">
    <property type="term" value="F:hydrolase activity"/>
    <property type="evidence" value="ECO:0007669"/>
    <property type="project" value="UniProtKB-KW"/>
</dbReference>
<dbReference type="AlphaFoldDB" id="A0A7G9WAZ6"/>
<dbReference type="PANTHER" id="PTHR13754:SF13">
    <property type="entry name" value="METALLO-BETA-LACTAMASE SUPERFAMILY PROTEIN (AFU_ORTHOLOGUE AFUA_3G07630)"/>
    <property type="match status" value="1"/>
</dbReference>
<dbReference type="InterPro" id="IPR041712">
    <property type="entry name" value="DHPS-like_MBL-fold"/>
</dbReference>
<keyword evidence="3" id="KW-1185">Reference proteome</keyword>
<sequence>MKISVLIENYYKKHDRKLKCEHGLSLYIEIDGKNILFDTGDSDAFMENARQMNIDLEKVDIVVISHAHSDHTGGLESFLKLNKKAKVYMSEYASNEYYFKKAFIRKYIGIPKEIFENHMERITLINAVSEIAPNIYLAPNSLERPFSLGESGKDLYVQKEDKMEKDEFQHEMSLVIVAKGKLDIITGCSHNGITNMVENVTKYFPNTKIKTVIGGFHLMGVPFKDRLGETPEYIENLGEKMATYNIEQVYTVHCTGKKAYKILKDSLGENISYIHTGDKIEV</sequence>
<dbReference type="RefSeq" id="WP_213166262.1">
    <property type="nucleotide sequence ID" value="NZ_CP058559.1"/>
</dbReference>
<feature type="domain" description="Metallo-beta-lactamase" evidence="1">
    <location>
        <begin position="22"/>
        <end position="190"/>
    </location>
</feature>
<dbReference type="EMBL" id="CP058559">
    <property type="protein sequence ID" value="QNO15858.1"/>
    <property type="molecule type" value="Genomic_DNA"/>
</dbReference>
<reference evidence="2 3" key="1">
    <citation type="submission" date="2020-07" db="EMBL/GenBank/DDBJ databases">
        <title>Alkalicella. sp. LB2 genome.</title>
        <authorList>
            <person name="Postec A."/>
            <person name="Quemeneur M."/>
        </authorList>
    </citation>
    <scope>NUCLEOTIDE SEQUENCE [LARGE SCALE GENOMIC DNA]</scope>
    <source>
        <strain evidence="2 3">LB2</strain>
    </source>
</reference>